<protein>
    <recommendedName>
        <fullName evidence="1">Fungal-type protein kinase domain-containing protein</fullName>
    </recommendedName>
</protein>
<dbReference type="InParanoid" id="A0A369JKB7"/>
<evidence type="ECO:0000313" key="3">
    <source>
        <dbReference type="Proteomes" id="UP000076154"/>
    </source>
</evidence>
<dbReference type="Gene3D" id="1.10.510.10">
    <property type="entry name" value="Transferase(Phosphotransferase) domain 1"/>
    <property type="match status" value="1"/>
</dbReference>
<dbReference type="AlphaFoldDB" id="A0A369JKB7"/>
<keyword evidence="3" id="KW-1185">Reference proteome</keyword>
<dbReference type="Proteomes" id="UP000076154">
    <property type="component" value="Unassembled WGS sequence"/>
</dbReference>
<dbReference type="PROSITE" id="PS00109">
    <property type="entry name" value="PROTEIN_KINASE_TYR"/>
    <property type="match status" value="1"/>
</dbReference>
<dbReference type="Pfam" id="PF17667">
    <property type="entry name" value="Pkinase_fungal"/>
    <property type="match status" value="1"/>
</dbReference>
<gene>
    <name evidence="2" type="ORF">Hypma_011206</name>
</gene>
<dbReference type="EMBL" id="LUEZ02000054">
    <property type="protein sequence ID" value="RDB21660.1"/>
    <property type="molecule type" value="Genomic_DNA"/>
</dbReference>
<dbReference type="InterPro" id="IPR011009">
    <property type="entry name" value="Kinase-like_dom_sf"/>
</dbReference>
<reference evidence="2" key="1">
    <citation type="submission" date="2018-04" db="EMBL/GenBank/DDBJ databases">
        <title>Whole genome sequencing of Hypsizygus marmoreus.</title>
        <authorList>
            <person name="Choi I.-G."/>
            <person name="Min B."/>
            <person name="Kim J.-G."/>
            <person name="Kim S."/>
            <person name="Oh Y.-L."/>
            <person name="Kong W.-S."/>
            <person name="Park H."/>
            <person name="Jeong J."/>
            <person name="Song E.-S."/>
        </authorList>
    </citation>
    <scope>NUCLEOTIDE SEQUENCE [LARGE SCALE GENOMIC DNA]</scope>
    <source>
        <strain evidence="2">51987-8</strain>
    </source>
</reference>
<dbReference type="SUPFAM" id="SSF56112">
    <property type="entry name" value="Protein kinase-like (PK-like)"/>
    <property type="match status" value="1"/>
</dbReference>
<evidence type="ECO:0000313" key="2">
    <source>
        <dbReference type="EMBL" id="RDB21660.1"/>
    </source>
</evidence>
<dbReference type="InterPro" id="IPR008266">
    <property type="entry name" value="Tyr_kinase_AS"/>
</dbReference>
<dbReference type="InterPro" id="IPR040976">
    <property type="entry name" value="Pkinase_fungal"/>
</dbReference>
<proteinExistence type="predicted"/>
<comment type="caution">
    <text evidence="2">The sequence shown here is derived from an EMBL/GenBank/DDBJ whole genome shotgun (WGS) entry which is preliminary data.</text>
</comment>
<organism evidence="2 3">
    <name type="scientific">Hypsizygus marmoreus</name>
    <name type="common">White beech mushroom</name>
    <name type="synonym">Agaricus marmoreus</name>
    <dbReference type="NCBI Taxonomy" id="39966"/>
    <lineage>
        <taxon>Eukaryota</taxon>
        <taxon>Fungi</taxon>
        <taxon>Dikarya</taxon>
        <taxon>Basidiomycota</taxon>
        <taxon>Agaricomycotina</taxon>
        <taxon>Agaricomycetes</taxon>
        <taxon>Agaricomycetidae</taxon>
        <taxon>Agaricales</taxon>
        <taxon>Tricholomatineae</taxon>
        <taxon>Lyophyllaceae</taxon>
        <taxon>Hypsizygus</taxon>
    </lineage>
</organism>
<dbReference type="OrthoDB" id="3036224at2759"/>
<accession>A0A369JKB7</accession>
<dbReference type="GO" id="GO:0004672">
    <property type="term" value="F:protein kinase activity"/>
    <property type="evidence" value="ECO:0007669"/>
    <property type="project" value="InterPro"/>
</dbReference>
<dbReference type="STRING" id="39966.A0A369JKB7"/>
<sequence length="408" mass="45407">MLSADRHSSFRISANGTSHREWCTVGCPLWSSLGLLGRSTVTVWTVIVNEEGITSDWASQTMKITWRDPMRPSAAEIYLSLQGQHPQGHAGFLTSGNVVTATGETITTALLHGKVIDNALVRHRVILNTIGRPLWAYTSDLELLKAHKFISDQNFIHGDISIGNILLAKNPNSGRERVAGFLSDLEFAQSPGPVPSTKETTTVLHIEKAPGIWTEEAQHSRSWYMLDKHGTDFSITGTLQFMAYDLLIAIQDRIQVQRAAEHGVESFIYVLGFTVLRKLLTDAKVQGDREILNKYFTKAVGPISLETIISSRNSCDALAWVGEARLAHIVKRELSPILINLLAFFNHCVQTQIMLKEWKKRKADFDFTDFQDPTSAYSDVSQGEVTLTHEFLLNSLSTAIKKLETGAM</sequence>
<feature type="domain" description="Fungal-type protein kinase" evidence="1">
    <location>
        <begin position="120"/>
        <end position="273"/>
    </location>
</feature>
<name>A0A369JKB7_HYPMA</name>
<evidence type="ECO:0000259" key="1">
    <source>
        <dbReference type="Pfam" id="PF17667"/>
    </source>
</evidence>